<feature type="transmembrane region" description="Helical" evidence="10">
    <location>
        <begin position="103"/>
        <end position="121"/>
    </location>
</feature>
<dbReference type="GO" id="GO:0006465">
    <property type="term" value="P:signal peptide processing"/>
    <property type="evidence" value="ECO:0007669"/>
    <property type="project" value="TreeGrafter"/>
</dbReference>
<dbReference type="GO" id="GO:0032259">
    <property type="term" value="P:methylation"/>
    <property type="evidence" value="ECO:0007669"/>
    <property type="project" value="UniProtKB-KW"/>
</dbReference>
<sequence>MILLTFLPLILIAPIIGSFLGVLVERLPAGRPVAWARSCCDACGHILGTLDLIPIVSFLMARGRCRHCAAPIPPFHLHIELAALLPAAIMVGVAGTLGIEDPLTLWAGAGLGWTLLALALIDMRHMILPDALTLPLVAAGLALAWVQAGTMPVDHAVAAAAGYGGLVALNLVYRAVRGRDGMGRGDAKLLAAGGAWLGLAALPHVLLLSATCGLLAFAFSRALGKPLDPAAPMPFGPCLAFAIWVCWLLSLA</sequence>
<comment type="function">
    <text evidence="9">Plays an essential role in type IV pili and type II pseudopili formation by proteolytically removing the leader sequence from substrate proteins and subsequently monomethylating the alpha-amino group of the newly exposed N-terminal phenylalanine.</text>
</comment>
<feature type="transmembrane region" description="Helical" evidence="10">
    <location>
        <begin position="231"/>
        <end position="251"/>
    </location>
</feature>
<evidence type="ECO:0000313" key="13">
    <source>
        <dbReference type="EMBL" id="TWB41016.1"/>
    </source>
</evidence>
<dbReference type="InterPro" id="IPR050882">
    <property type="entry name" value="Prepilin_peptidase/N-MTase"/>
</dbReference>
<evidence type="ECO:0000313" key="14">
    <source>
        <dbReference type="Proteomes" id="UP000315751"/>
    </source>
</evidence>
<evidence type="ECO:0000256" key="1">
    <source>
        <dbReference type="ARBA" id="ARBA00004429"/>
    </source>
</evidence>
<dbReference type="Gene3D" id="1.20.120.1220">
    <property type="match status" value="1"/>
</dbReference>
<dbReference type="AlphaFoldDB" id="A0A560H3Z2"/>
<keyword evidence="4" id="KW-0997">Cell inner membrane</keyword>
<dbReference type="EC" id="3.4.23.43" evidence="9"/>
<keyword evidence="14" id="KW-1185">Reference proteome</keyword>
<keyword evidence="9" id="KW-0511">Multifunctional enzyme</keyword>
<dbReference type="Pfam" id="PF06750">
    <property type="entry name" value="A24_N_bact"/>
    <property type="match status" value="1"/>
</dbReference>
<dbReference type="Pfam" id="PF01478">
    <property type="entry name" value="Peptidase_A24"/>
    <property type="match status" value="1"/>
</dbReference>
<feature type="transmembrane region" description="Helical" evidence="10">
    <location>
        <begin position="156"/>
        <end position="173"/>
    </location>
</feature>
<evidence type="ECO:0000256" key="9">
    <source>
        <dbReference type="RuleBase" id="RU003794"/>
    </source>
</evidence>
<evidence type="ECO:0000256" key="6">
    <source>
        <dbReference type="ARBA" id="ARBA00022989"/>
    </source>
</evidence>
<dbReference type="PANTHER" id="PTHR30487:SF0">
    <property type="entry name" value="PREPILIN LEADER PEPTIDASE_N-METHYLTRANSFERASE-RELATED"/>
    <property type="match status" value="1"/>
</dbReference>
<dbReference type="InterPro" id="IPR000045">
    <property type="entry name" value="Prepilin_IV_endopep_pep"/>
</dbReference>
<reference evidence="13 14" key="1">
    <citation type="submission" date="2019-06" db="EMBL/GenBank/DDBJ databases">
        <title>Genomic Encyclopedia of Type Strains, Phase IV (KMG-V): Genome sequencing to study the core and pangenomes of soil and plant-associated prokaryotes.</title>
        <authorList>
            <person name="Whitman W."/>
        </authorList>
    </citation>
    <scope>NUCLEOTIDE SEQUENCE [LARGE SCALE GENOMIC DNA]</scope>
    <source>
        <strain evidence="13 14">BR 11622</strain>
    </source>
</reference>
<feature type="transmembrane region" description="Helical" evidence="10">
    <location>
        <begin position="75"/>
        <end position="97"/>
    </location>
</feature>
<evidence type="ECO:0000256" key="5">
    <source>
        <dbReference type="ARBA" id="ARBA00022692"/>
    </source>
</evidence>
<keyword evidence="5 9" id="KW-0812">Transmembrane</keyword>
<dbReference type="OrthoDB" id="9789291at2"/>
<dbReference type="GO" id="GO:0005886">
    <property type="term" value="C:plasma membrane"/>
    <property type="evidence" value="ECO:0007669"/>
    <property type="project" value="UniProtKB-SubCell"/>
</dbReference>
<dbReference type="InterPro" id="IPR014032">
    <property type="entry name" value="Peptidase_A24A_bac"/>
</dbReference>
<keyword evidence="9" id="KW-0645">Protease</keyword>
<feature type="transmembrane region" description="Helical" evidence="10">
    <location>
        <begin position="45"/>
        <end position="63"/>
    </location>
</feature>
<dbReference type="Proteomes" id="UP000315751">
    <property type="component" value="Unassembled WGS sequence"/>
</dbReference>
<keyword evidence="3" id="KW-1003">Cell membrane</keyword>
<evidence type="ECO:0000256" key="3">
    <source>
        <dbReference type="ARBA" id="ARBA00022475"/>
    </source>
</evidence>
<comment type="subcellular location">
    <subcellularLocation>
        <location evidence="1">Cell inner membrane</location>
        <topology evidence="1">Multi-pass membrane protein</topology>
    </subcellularLocation>
    <subcellularLocation>
        <location evidence="9">Cell membrane</location>
        <topology evidence="9">Multi-pass membrane protein</topology>
    </subcellularLocation>
</comment>
<dbReference type="EC" id="2.1.1.-" evidence="9"/>
<feature type="domain" description="Prepilin peptidase A24 N-terminal" evidence="12">
    <location>
        <begin position="12"/>
        <end position="89"/>
    </location>
</feature>
<keyword evidence="9" id="KW-0378">Hydrolase</keyword>
<dbReference type="PANTHER" id="PTHR30487">
    <property type="entry name" value="TYPE 4 PREPILIN-LIKE PROTEINS LEADER PEPTIDE-PROCESSING ENZYME"/>
    <property type="match status" value="1"/>
</dbReference>
<keyword evidence="7 10" id="KW-0472">Membrane</keyword>
<accession>A0A560H3Z2</accession>
<feature type="transmembrane region" description="Helical" evidence="10">
    <location>
        <begin position="133"/>
        <end position="150"/>
    </location>
</feature>
<dbReference type="EMBL" id="VITR01000008">
    <property type="protein sequence ID" value="TWB41016.1"/>
    <property type="molecule type" value="Genomic_DNA"/>
</dbReference>
<evidence type="ECO:0000256" key="4">
    <source>
        <dbReference type="ARBA" id="ARBA00022519"/>
    </source>
</evidence>
<keyword evidence="9 13" id="KW-0489">Methyltransferase</keyword>
<organism evidence="13 14">
    <name type="scientific">Nitrospirillum amazonense</name>
    <dbReference type="NCBI Taxonomy" id="28077"/>
    <lineage>
        <taxon>Bacteria</taxon>
        <taxon>Pseudomonadati</taxon>
        <taxon>Pseudomonadota</taxon>
        <taxon>Alphaproteobacteria</taxon>
        <taxon>Rhodospirillales</taxon>
        <taxon>Azospirillaceae</taxon>
        <taxon>Nitrospirillum</taxon>
    </lineage>
</organism>
<keyword evidence="6 10" id="KW-1133">Transmembrane helix</keyword>
<evidence type="ECO:0000256" key="7">
    <source>
        <dbReference type="ARBA" id="ARBA00023136"/>
    </source>
</evidence>
<evidence type="ECO:0000256" key="2">
    <source>
        <dbReference type="ARBA" id="ARBA00005801"/>
    </source>
</evidence>
<dbReference type="GO" id="GO:0008168">
    <property type="term" value="F:methyltransferase activity"/>
    <property type="evidence" value="ECO:0007669"/>
    <property type="project" value="UniProtKB-KW"/>
</dbReference>
<dbReference type="PRINTS" id="PR00864">
    <property type="entry name" value="PREPILNPTASE"/>
</dbReference>
<name>A0A560H3Z2_9PROT</name>
<comment type="catalytic activity">
    <reaction evidence="9">
        <text>Typically cleaves a -Gly-|-Phe- bond to release an N-terminal, basic peptide of 5-8 residues from type IV prepilin, and then N-methylates the new N-terminal amino group, the methyl donor being S-adenosyl-L-methionine.</text>
        <dbReference type="EC" id="3.4.23.43"/>
    </reaction>
</comment>
<gene>
    <name evidence="13" type="ORF">FBZ90_10840</name>
</gene>
<feature type="domain" description="Prepilin type IV endopeptidase peptidase" evidence="11">
    <location>
        <begin position="111"/>
        <end position="216"/>
    </location>
</feature>
<dbReference type="GO" id="GO:0004190">
    <property type="term" value="F:aspartic-type endopeptidase activity"/>
    <property type="evidence" value="ECO:0007669"/>
    <property type="project" value="UniProtKB-EC"/>
</dbReference>
<comment type="similarity">
    <text evidence="2 8">Belongs to the peptidase A24 family.</text>
</comment>
<comment type="caution">
    <text evidence="13">The sequence shown here is derived from an EMBL/GenBank/DDBJ whole genome shotgun (WGS) entry which is preliminary data.</text>
</comment>
<evidence type="ECO:0000256" key="10">
    <source>
        <dbReference type="SAM" id="Phobius"/>
    </source>
</evidence>
<evidence type="ECO:0000259" key="12">
    <source>
        <dbReference type="Pfam" id="PF06750"/>
    </source>
</evidence>
<protein>
    <recommendedName>
        <fullName evidence="9">Prepilin leader peptidase/N-methyltransferase</fullName>
        <ecNumber evidence="9">2.1.1.-</ecNumber>
        <ecNumber evidence="9">3.4.23.43</ecNumber>
    </recommendedName>
</protein>
<feature type="transmembrane region" description="Helical" evidence="10">
    <location>
        <begin position="194"/>
        <end position="219"/>
    </location>
</feature>
<dbReference type="InterPro" id="IPR010627">
    <property type="entry name" value="Prepilin_pept_A24_N"/>
</dbReference>
<proteinExistence type="inferred from homology"/>
<evidence type="ECO:0000259" key="11">
    <source>
        <dbReference type="Pfam" id="PF01478"/>
    </source>
</evidence>
<keyword evidence="9 13" id="KW-0808">Transferase</keyword>
<evidence type="ECO:0000256" key="8">
    <source>
        <dbReference type="RuleBase" id="RU003793"/>
    </source>
</evidence>